<dbReference type="GO" id="GO:0043565">
    <property type="term" value="F:sequence-specific DNA binding"/>
    <property type="evidence" value="ECO:0007669"/>
    <property type="project" value="InterPro"/>
</dbReference>
<dbReference type="PROSITE" id="PS01124">
    <property type="entry name" value="HTH_ARAC_FAMILY_2"/>
    <property type="match status" value="1"/>
</dbReference>
<gene>
    <name evidence="4" type="ORF">FD20_GL001272</name>
</gene>
<evidence type="ECO:0000256" key="2">
    <source>
        <dbReference type="ARBA" id="ARBA00023163"/>
    </source>
</evidence>
<feature type="domain" description="HTH araC/xylS-type" evidence="3">
    <location>
        <begin position="1"/>
        <end position="48"/>
    </location>
</feature>
<dbReference type="InterPro" id="IPR009057">
    <property type="entry name" value="Homeodomain-like_sf"/>
</dbReference>
<dbReference type="AlphaFoldDB" id="A0A0R1Q587"/>
<proteinExistence type="predicted"/>
<evidence type="ECO:0000259" key="3">
    <source>
        <dbReference type="PROSITE" id="PS01124"/>
    </source>
</evidence>
<keyword evidence="2" id="KW-0804">Transcription</keyword>
<evidence type="ECO:0000313" key="5">
    <source>
        <dbReference type="Proteomes" id="UP000051155"/>
    </source>
</evidence>
<dbReference type="Proteomes" id="UP000051155">
    <property type="component" value="Unassembled WGS sequence"/>
</dbReference>
<dbReference type="STRING" id="1423812.FD20_GL001272"/>
<accession>A0A0R1Q587</accession>
<reference evidence="4 5" key="1">
    <citation type="journal article" date="2015" name="Genome Announc.">
        <title>Expanding the biotechnology potential of lactobacilli through comparative genomics of 213 strains and associated genera.</title>
        <authorList>
            <person name="Sun Z."/>
            <person name="Harris H.M."/>
            <person name="McCann A."/>
            <person name="Guo C."/>
            <person name="Argimon S."/>
            <person name="Zhang W."/>
            <person name="Yang X."/>
            <person name="Jeffery I.B."/>
            <person name="Cooney J.C."/>
            <person name="Kagawa T.F."/>
            <person name="Liu W."/>
            <person name="Song Y."/>
            <person name="Salvetti E."/>
            <person name="Wrobel A."/>
            <person name="Rasinkangas P."/>
            <person name="Parkhill J."/>
            <person name="Rea M.C."/>
            <person name="O'Sullivan O."/>
            <person name="Ritari J."/>
            <person name="Douillard F.P."/>
            <person name="Paul Ross R."/>
            <person name="Yang R."/>
            <person name="Briner A.E."/>
            <person name="Felis G.E."/>
            <person name="de Vos W.M."/>
            <person name="Barrangou R."/>
            <person name="Klaenhammer T.R."/>
            <person name="Caufield P.W."/>
            <person name="Cui Y."/>
            <person name="Zhang H."/>
            <person name="O'Toole P.W."/>
        </authorList>
    </citation>
    <scope>NUCLEOTIDE SEQUENCE [LARGE SCALE GENOMIC DNA]</scope>
    <source>
        <strain evidence="4 5">DSM 19971</strain>
    </source>
</reference>
<dbReference type="SUPFAM" id="SSF46689">
    <property type="entry name" value="Homeodomain-like"/>
    <property type="match status" value="1"/>
</dbReference>
<keyword evidence="5" id="KW-1185">Reference proteome</keyword>
<organism evidence="4 5">
    <name type="scientific">Liquorilactobacillus uvarum DSM 19971</name>
    <dbReference type="NCBI Taxonomy" id="1423812"/>
    <lineage>
        <taxon>Bacteria</taxon>
        <taxon>Bacillati</taxon>
        <taxon>Bacillota</taxon>
        <taxon>Bacilli</taxon>
        <taxon>Lactobacillales</taxon>
        <taxon>Lactobacillaceae</taxon>
        <taxon>Liquorilactobacillus</taxon>
    </lineage>
</organism>
<evidence type="ECO:0000313" key="4">
    <source>
        <dbReference type="EMBL" id="KRL36419.1"/>
    </source>
</evidence>
<dbReference type="GO" id="GO:0003700">
    <property type="term" value="F:DNA-binding transcription factor activity"/>
    <property type="evidence" value="ECO:0007669"/>
    <property type="project" value="InterPro"/>
</dbReference>
<dbReference type="Gene3D" id="1.10.10.60">
    <property type="entry name" value="Homeodomain-like"/>
    <property type="match status" value="1"/>
</dbReference>
<comment type="caution">
    <text evidence="4">The sequence shown here is derived from an EMBL/GenBank/DDBJ whole genome shotgun (WGS) entry which is preliminary data.</text>
</comment>
<sequence>MSSIIFLLSLTNKSISEIAYEVGYAATTTLVRAFKLAEKITPKLFRDKNFYRK</sequence>
<dbReference type="EMBL" id="AZEG01000029">
    <property type="protein sequence ID" value="KRL36419.1"/>
    <property type="molecule type" value="Genomic_DNA"/>
</dbReference>
<dbReference type="InterPro" id="IPR018060">
    <property type="entry name" value="HTH_AraC"/>
</dbReference>
<protein>
    <recommendedName>
        <fullName evidence="3">HTH araC/xylS-type domain-containing protein</fullName>
    </recommendedName>
</protein>
<dbReference type="PATRIC" id="fig|1423812.3.peg.1357"/>
<name>A0A0R1Q587_9LACO</name>
<evidence type="ECO:0000256" key="1">
    <source>
        <dbReference type="ARBA" id="ARBA00023015"/>
    </source>
</evidence>
<keyword evidence="1" id="KW-0805">Transcription regulation</keyword>